<evidence type="ECO:0000313" key="7">
    <source>
        <dbReference type="EMBL" id="MFC5455552.1"/>
    </source>
</evidence>
<keyword evidence="8" id="KW-1185">Reference proteome</keyword>
<evidence type="ECO:0000256" key="2">
    <source>
        <dbReference type="ARBA" id="ARBA00022980"/>
    </source>
</evidence>
<keyword evidence="2 5" id="KW-0689">Ribosomal protein</keyword>
<evidence type="ECO:0000256" key="3">
    <source>
        <dbReference type="ARBA" id="ARBA00023274"/>
    </source>
</evidence>
<comment type="similarity">
    <text evidence="1 5">Belongs to the bacterial ribosomal protein bL32 family.</text>
</comment>
<gene>
    <name evidence="5 7" type="primary">rpmF</name>
    <name evidence="7" type="ORF">ACFQDI_11845</name>
</gene>
<dbReference type="RefSeq" id="WP_377166749.1">
    <property type="nucleotide sequence ID" value="NZ_JBHSMQ010000004.1"/>
</dbReference>
<organism evidence="7 8">
    <name type="scientific">Prosthecobacter fluviatilis</name>
    <dbReference type="NCBI Taxonomy" id="445931"/>
    <lineage>
        <taxon>Bacteria</taxon>
        <taxon>Pseudomonadati</taxon>
        <taxon>Verrucomicrobiota</taxon>
        <taxon>Verrucomicrobiia</taxon>
        <taxon>Verrucomicrobiales</taxon>
        <taxon>Verrucomicrobiaceae</taxon>
        <taxon>Prosthecobacter</taxon>
    </lineage>
</organism>
<comment type="caution">
    <text evidence="7">The sequence shown here is derived from an EMBL/GenBank/DDBJ whole genome shotgun (WGS) entry which is preliminary data.</text>
</comment>
<dbReference type="Pfam" id="PF01783">
    <property type="entry name" value="Ribosomal_L32p"/>
    <property type="match status" value="1"/>
</dbReference>
<proteinExistence type="inferred from homology"/>
<protein>
    <recommendedName>
        <fullName evidence="4 5">Large ribosomal subunit protein bL32</fullName>
    </recommendedName>
</protein>
<dbReference type="SUPFAM" id="SSF57829">
    <property type="entry name" value="Zn-binding ribosomal proteins"/>
    <property type="match status" value="1"/>
</dbReference>
<dbReference type="GO" id="GO:0005840">
    <property type="term" value="C:ribosome"/>
    <property type="evidence" value="ECO:0007669"/>
    <property type="project" value="UniProtKB-KW"/>
</dbReference>
<dbReference type="PANTHER" id="PTHR35534">
    <property type="entry name" value="50S RIBOSOMAL PROTEIN L32"/>
    <property type="match status" value="1"/>
</dbReference>
<feature type="region of interest" description="Disordered" evidence="6">
    <location>
        <begin position="1"/>
        <end position="23"/>
    </location>
</feature>
<dbReference type="HAMAP" id="MF_00340">
    <property type="entry name" value="Ribosomal_bL32"/>
    <property type="match status" value="1"/>
</dbReference>
<sequence length="62" mass="6820">MANPKRRQSKSRQRMRQGANRWKAPTLKSCPECGTSVPGHVACPSCGYYRGRQVISKVAGEG</sequence>
<name>A0ABW0KS42_9BACT</name>
<evidence type="ECO:0000256" key="5">
    <source>
        <dbReference type="HAMAP-Rule" id="MF_00340"/>
    </source>
</evidence>
<accession>A0ABW0KS42</accession>
<dbReference type="InterPro" id="IPR011332">
    <property type="entry name" value="Ribosomal_zn-bd"/>
</dbReference>
<reference evidence="8" key="1">
    <citation type="journal article" date="2019" name="Int. J. Syst. Evol. Microbiol.">
        <title>The Global Catalogue of Microorganisms (GCM) 10K type strain sequencing project: providing services to taxonomists for standard genome sequencing and annotation.</title>
        <authorList>
            <consortium name="The Broad Institute Genomics Platform"/>
            <consortium name="The Broad Institute Genome Sequencing Center for Infectious Disease"/>
            <person name="Wu L."/>
            <person name="Ma J."/>
        </authorList>
    </citation>
    <scope>NUCLEOTIDE SEQUENCE [LARGE SCALE GENOMIC DNA]</scope>
    <source>
        <strain evidence="8">CGMCC 4.1469</strain>
    </source>
</reference>
<dbReference type="InterPro" id="IPR044957">
    <property type="entry name" value="Ribosomal_bL32_bact"/>
</dbReference>
<evidence type="ECO:0000256" key="4">
    <source>
        <dbReference type="ARBA" id="ARBA00035178"/>
    </source>
</evidence>
<keyword evidence="3 5" id="KW-0687">Ribonucleoprotein</keyword>
<dbReference type="Proteomes" id="UP001596052">
    <property type="component" value="Unassembled WGS sequence"/>
</dbReference>
<dbReference type="InterPro" id="IPR002677">
    <property type="entry name" value="Ribosomal_bL32"/>
</dbReference>
<evidence type="ECO:0000256" key="6">
    <source>
        <dbReference type="SAM" id="MobiDB-lite"/>
    </source>
</evidence>
<evidence type="ECO:0000313" key="8">
    <source>
        <dbReference type="Proteomes" id="UP001596052"/>
    </source>
</evidence>
<feature type="compositionally biased region" description="Basic residues" evidence="6">
    <location>
        <begin position="1"/>
        <end position="15"/>
    </location>
</feature>
<dbReference type="EMBL" id="JBHSMQ010000004">
    <property type="protein sequence ID" value="MFC5455552.1"/>
    <property type="molecule type" value="Genomic_DNA"/>
</dbReference>
<evidence type="ECO:0000256" key="1">
    <source>
        <dbReference type="ARBA" id="ARBA00008560"/>
    </source>
</evidence>
<dbReference type="PANTHER" id="PTHR35534:SF1">
    <property type="entry name" value="LARGE RIBOSOMAL SUBUNIT PROTEIN BL32"/>
    <property type="match status" value="1"/>
</dbReference>
<dbReference type="NCBIfam" id="TIGR01031">
    <property type="entry name" value="rpmF_bact"/>
    <property type="match status" value="1"/>
</dbReference>